<dbReference type="Proteomes" id="UP001445076">
    <property type="component" value="Unassembled WGS sequence"/>
</dbReference>
<protein>
    <submittedName>
        <fullName evidence="1">Uncharacterized protein</fullName>
    </submittedName>
</protein>
<sequence length="157" mass="18057">VDVSGSAEGGSSLHNVFRTKSTFIFHFIPLVYHCGTPVTECKTNKDLESTKKKPRLCTEVHYYQLFPDTRMVHLDVSSPSTSSYSSYVPAEELFLGYSIFDLEYFLCHDKYPLRFLVLAMTEGQTHSLLSFPPPSTYHSGFSSLDFVLHFLIYYYFF</sequence>
<accession>A0AAW0XF68</accession>
<organism evidence="1 2">
    <name type="scientific">Cherax quadricarinatus</name>
    <name type="common">Australian red claw crayfish</name>
    <dbReference type="NCBI Taxonomy" id="27406"/>
    <lineage>
        <taxon>Eukaryota</taxon>
        <taxon>Metazoa</taxon>
        <taxon>Ecdysozoa</taxon>
        <taxon>Arthropoda</taxon>
        <taxon>Crustacea</taxon>
        <taxon>Multicrustacea</taxon>
        <taxon>Malacostraca</taxon>
        <taxon>Eumalacostraca</taxon>
        <taxon>Eucarida</taxon>
        <taxon>Decapoda</taxon>
        <taxon>Pleocyemata</taxon>
        <taxon>Astacidea</taxon>
        <taxon>Parastacoidea</taxon>
        <taxon>Parastacidae</taxon>
        <taxon>Cherax</taxon>
    </lineage>
</organism>
<name>A0AAW0XF68_CHEQU</name>
<gene>
    <name evidence="1" type="ORF">OTU49_001923</name>
</gene>
<feature type="non-terminal residue" evidence="1">
    <location>
        <position position="1"/>
    </location>
</feature>
<dbReference type="EMBL" id="JARKIK010000028">
    <property type="protein sequence ID" value="KAK8742507.1"/>
    <property type="molecule type" value="Genomic_DNA"/>
</dbReference>
<feature type="non-terminal residue" evidence="1">
    <location>
        <position position="157"/>
    </location>
</feature>
<reference evidence="1 2" key="1">
    <citation type="journal article" date="2024" name="BMC Genomics">
        <title>Genome assembly of redclaw crayfish (Cherax quadricarinatus) provides insights into its immune adaptation and hypoxia tolerance.</title>
        <authorList>
            <person name="Liu Z."/>
            <person name="Zheng J."/>
            <person name="Li H."/>
            <person name="Fang K."/>
            <person name="Wang S."/>
            <person name="He J."/>
            <person name="Zhou D."/>
            <person name="Weng S."/>
            <person name="Chi M."/>
            <person name="Gu Z."/>
            <person name="He J."/>
            <person name="Li F."/>
            <person name="Wang M."/>
        </authorList>
    </citation>
    <scope>NUCLEOTIDE SEQUENCE [LARGE SCALE GENOMIC DNA]</scope>
    <source>
        <strain evidence="1">ZL_2023a</strain>
    </source>
</reference>
<proteinExistence type="predicted"/>
<comment type="caution">
    <text evidence="1">The sequence shown here is derived from an EMBL/GenBank/DDBJ whole genome shotgun (WGS) entry which is preliminary data.</text>
</comment>
<dbReference type="AlphaFoldDB" id="A0AAW0XF68"/>
<evidence type="ECO:0000313" key="2">
    <source>
        <dbReference type="Proteomes" id="UP001445076"/>
    </source>
</evidence>
<keyword evidence="2" id="KW-1185">Reference proteome</keyword>
<evidence type="ECO:0000313" key="1">
    <source>
        <dbReference type="EMBL" id="KAK8742507.1"/>
    </source>
</evidence>